<dbReference type="WBParaSite" id="SMUV_0000937201-mRNA-1">
    <property type="protein sequence ID" value="SMUV_0000937201-mRNA-1"/>
    <property type="gene ID" value="SMUV_0000937201"/>
</dbReference>
<evidence type="ECO:0000256" key="9">
    <source>
        <dbReference type="ARBA" id="ARBA00023136"/>
    </source>
</evidence>
<evidence type="ECO:0000256" key="11">
    <source>
        <dbReference type="RuleBase" id="RU000488"/>
    </source>
</evidence>
<keyword evidence="6" id="KW-0999">Mitochondrion inner membrane</keyword>
<dbReference type="AlphaFoldDB" id="A0A0N5AWR2"/>
<evidence type="ECO:0000256" key="5">
    <source>
        <dbReference type="ARBA" id="ARBA00022737"/>
    </source>
</evidence>
<feature type="repeat" description="Solcar" evidence="10">
    <location>
        <begin position="7"/>
        <end position="80"/>
    </location>
</feature>
<evidence type="ECO:0000313" key="13">
    <source>
        <dbReference type="WBParaSite" id="SMUV_0000937201-mRNA-1"/>
    </source>
</evidence>
<dbReference type="InterPro" id="IPR023395">
    <property type="entry name" value="MCP_dom_sf"/>
</dbReference>
<name>A0A0N5AWR2_9BILA</name>
<keyword evidence="5" id="KW-0677">Repeat</keyword>
<dbReference type="SUPFAM" id="SSF103506">
    <property type="entry name" value="Mitochondrial carrier"/>
    <property type="match status" value="1"/>
</dbReference>
<keyword evidence="4 10" id="KW-0812">Transmembrane</keyword>
<dbReference type="InterPro" id="IPR018108">
    <property type="entry name" value="MCP_transmembrane"/>
</dbReference>
<dbReference type="FunFam" id="1.50.40.10:FF:000018">
    <property type="entry name" value="S-adenosylmethionine mitochondrial carrier protein-like"/>
    <property type="match status" value="1"/>
</dbReference>
<evidence type="ECO:0000256" key="6">
    <source>
        <dbReference type="ARBA" id="ARBA00022792"/>
    </source>
</evidence>
<proteinExistence type="inferred from homology"/>
<keyword evidence="12" id="KW-1185">Reference proteome</keyword>
<evidence type="ECO:0000256" key="2">
    <source>
        <dbReference type="ARBA" id="ARBA00006375"/>
    </source>
</evidence>
<keyword evidence="8" id="KW-0496">Mitochondrion</keyword>
<evidence type="ECO:0000313" key="12">
    <source>
        <dbReference type="Proteomes" id="UP000046393"/>
    </source>
</evidence>
<keyword evidence="3 11" id="KW-0813">Transport</keyword>
<accession>A0A0N5AWR2</accession>
<dbReference type="PANTHER" id="PTHR45667">
    <property type="entry name" value="S-ADENOSYLMETHIONINE MITOCHONDRIAL CARRIER PROTEIN"/>
    <property type="match status" value="1"/>
</dbReference>
<reference evidence="13" key="1">
    <citation type="submission" date="2017-02" db="UniProtKB">
        <authorList>
            <consortium name="WormBaseParasite"/>
        </authorList>
    </citation>
    <scope>IDENTIFICATION</scope>
</reference>
<evidence type="ECO:0000256" key="8">
    <source>
        <dbReference type="ARBA" id="ARBA00023128"/>
    </source>
</evidence>
<feature type="repeat" description="Solcar" evidence="10">
    <location>
        <begin position="84"/>
        <end position="166"/>
    </location>
</feature>
<keyword evidence="7" id="KW-1133">Transmembrane helix</keyword>
<evidence type="ECO:0000256" key="7">
    <source>
        <dbReference type="ARBA" id="ARBA00022989"/>
    </source>
</evidence>
<evidence type="ECO:0000256" key="4">
    <source>
        <dbReference type="ARBA" id="ARBA00022692"/>
    </source>
</evidence>
<evidence type="ECO:0000256" key="3">
    <source>
        <dbReference type="ARBA" id="ARBA00022448"/>
    </source>
</evidence>
<organism evidence="12 13">
    <name type="scientific">Syphacia muris</name>
    <dbReference type="NCBI Taxonomy" id="451379"/>
    <lineage>
        <taxon>Eukaryota</taxon>
        <taxon>Metazoa</taxon>
        <taxon>Ecdysozoa</taxon>
        <taxon>Nematoda</taxon>
        <taxon>Chromadorea</taxon>
        <taxon>Rhabditida</taxon>
        <taxon>Spirurina</taxon>
        <taxon>Oxyuridomorpha</taxon>
        <taxon>Oxyuroidea</taxon>
        <taxon>Oxyuridae</taxon>
        <taxon>Syphacia</taxon>
    </lineage>
</organism>
<dbReference type="PROSITE" id="PS50920">
    <property type="entry name" value="SOLCAR"/>
    <property type="match status" value="3"/>
</dbReference>
<keyword evidence="9 10" id="KW-0472">Membrane</keyword>
<dbReference type="STRING" id="451379.A0A0N5AWR2"/>
<dbReference type="Pfam" id="PF00153">
    <property type="entry name" value="Mito_carr"/>
    <property type="match status" value="3"/>
</dbReference>
<dbReference type="Gene3D" id="1.50.40.10">
    <property type="entry name" value="Mitochondrial carrier domain"/>
    <property type="match status" value="1"/>
</dbReference>
<evidence type="ECO:0000256" key="10">
    <source>
        <dbReference type="PROSITE-ProRule" id="PRU00282"/>
    </source>
</evidence>
<feature type="repeat" description="Solcar" evidence="10">
    <location>
        <begin position="179"/>
        <end position="260"/>
    </location>
</feature>
<dbReference type="Proteomes" id="UP000046393">
    <property type="component" value="Unplaced"/>
</dbReference>
<evidence type="ECO:0000256" key="1">
    <source>
        <dbReference type="ARBA" id="ARBA00004448"/>
    </source>
</evidence>
<comment type="subcellular location">
    <subcellularLocation>
        <location evidence="1">Mitochondrion inner membrane</location>
        <topology evidence="1">Multi-pass membrane protein</topology>
    </subcellularLocation>
</comment>
<protein>
    <submittedName>
        <fullName evidence="13">S-adenosylmethionine mitochondrial carrier protein</fullName>
    </submittedName>
</protein>
<dbReference type="GO" id="GO:0005743">
    <property type="term" value="C:mitochondrial inner membrane"/>
    <property type="evidence" value="ECO:0007669"/>
    <property type="project" value="UniProtKB-SubCell"/>
</dbReference>
<comment type="similarity">
    <text evidence="2 11">Belongs to the mitochondrial carrier (TC 2.A.29) family.</text>
</comment>
<sequence>MDHKNEKGMVRSLCAGAVAGLTVDLGLYPIDTLKTRLQSAKGFLASGGFRNVYRGMSSVALGSAPGSALFFCTYVTTKNLFKRENSLIDACGACVGETFACTVRVPTELIKQRAQAKHSANISHICRLIFKNEGFFGFYRGYLSTVSREIPFSLIEFPLWEAFKKLFSRYTNRECSPFESAACGSVAGSIAGAITTPLDVAKTRIMLDETLKQPKISTTLLHIFRRGGIVELYSGVLPRTAWLGFGGFLFFGAFENALKLTYFIVPS</sequence>